<accession>A0A9Q3GX86</accession>
<evidence type="ECO:0000313" key="2">
    <source>
        <dbReference type="EMBL" id="MBW0482847.1"/>
    </source>
</evidence>
<comment type="caution">
    <text evidence="2">The sequence shown here is derived from an EMBL/GenBank/DDBJ whole genome shotgun (WGS) entry which is preliminary data.</text>
</comment>
<feature type="signal peptide" evidence="1">
    <location>
        <begin position="1"/>
        <end position="16"/>
    </location>
</feature>
<feature type="chain" id="PRO_5040354034" evidence="1">
    <location>
        <begin position="17"/>
        <end position="375"/>
    </location>
</feature>
<evidence type="ECO:0000256" key="1">
    <source>
        <dbReference type="SAM" id="SignalP"/>
    </source>
</evidence>
<proteinExistence type="predicted"/>
<organism evidence="2 3">
    <name type="scientific">Austropuccinia psidii MF-1</name>
    <dbReference type="NCBI Taxonomy" id="1389203"/>
    <lineage>
        <taxon>Eukaryota</taxon>
        <taxon>Fungi</taxon>
        <taxon>Dikarya</taxon>
        <taxon>Basidiomycota</taxon>
        <taxon>Pucciniomycotina</taxon>
        <taxon>Pucciniomycetes</taxon>
        <taxon>Pucciniales</taxon>
        <taxon>Sphaerophragmiaceae</taxon>
        <taxon>Austropuccinia</taxon>
    </lineage>
</organism>
<protein>
    <submittedName>
        <fullName evidence="2">Uncharacterized protein</fullName>
    </submittedName>
</protein>
<reference evidence="2" key="1">
    <citation type="submission" date="2021-03" db="EMBL/GenBank/DDBJ databases">
        <title>Draft genome sequence of rust myrtle Austropuccinia psidii MF-1, a brazilian biotype.</title>
        <authorList>
            <person name="Quecine M.C."/>
            <person name="Pachon D.M.R."/>
            <person name="Bonatelli M.L."/>
            <person name="Correr F.H."/>
            <person name="Franceschini L.M."/>
            <person name="Leite T.F."/>
            <person name="Margarido G.R.A."/>
            <person name="Almeida C.A."/>
            <person name="Ferrarezi J.A."/>
            <person name="Labate C.A."/>
        </authorList>
    </citation>
    <scope>NUCLEOTIDE SEQUENCE</scope>
    <source>
        <strain evidence="2">MF-1</strain>
    </source>
</reference>
<sequence length="375" mass="43385">MPSIFLFLWPLILSNAFNCYIKITAEESTSQADATVDLYQLPLITAFDPPSEQKAFKTMELHNLDYVNFVINMGRNTCEHSKSSSKALKHPIFQKNINHADHLTKLASREDVAFKTPQLKWFSDAWEKNKSNYSQQLLDVHSALRYLLDSKEVLPQEIAEWIDMFARVTLIHSETFVSLDLEALMRCGLYSLIVKFGGYDNDILAALNRHISALTNLLEKRLEPLEFKDRSAVWISELLFPRYGVSQPMRDYKTFVKETSYDSQFKAFYHLVDEKDSAQIQSKINNLIELSKKSSRGVSAASKAAAIVFLYHLARQKKNQVLRIQALDGIRFLNDTKYTNLFIHDRKLLEWIRENISIERKNEKNKAILPVILEE</sequence>
<evidence type="ECO:0000313" key="3">
    <source>
        <dbReference type="Proteomes" id="UP000765509"/>
    </source>
</evidence>
<name>A0A9Q3GX86_9BASI</name>
<keyword evidence="1" id="KW-0732">Signal</keyword>
<keyword evidence="3" id="KW-1185">Reference proteome</keyword>
<gene>
    <name evidence="2" type="ORF">O181_022562</name>
</gene>
<dbReference type="AlphaFoldDB" id="A0A9Q3GX86"/>
<dbReference type="EMBL" id="AVOT02006954">
    <property type="protein sequence ID" value="MBW0482847.1"/>
    <property type="molecule type" value="Genomic_DNA"/>
</dbReference>
<dbReference type="Proteomes" id="UP000765509">
    <property type="component" value="Unassembled WGS sequence"/>
</dbReference>